<name>A0AAV8VWC2_9CUCU</name>
<proteinExistence type="predicted"/>
<keyword evidence="2" id="KW-1185">Reference proteome</keyword>
<dbReference type="InterPro" id="IPR053010">
    <property type="entry name" value="SET_SmydA-8"/>
</dbReference>
<comment type="caution">
    <text evidence="1">The sequence shown here is derived from an EMBL/GenBank/DDBJ whole genome shotgun (WGS) entry which is preliminary data.</text>
</comment>
<sequence length="210" mass="23702">MTFPGLGRGCRERNNIFDTDAPWEIKESILGGFGVFAKRDIDVGEVIFTDSPVILGPRNLNNPKDFCVNCFNLTNLVSCKNNCGLPLCSDLCQNSFNHQRECKLIRLMKKEDAKETTSKELVKCLTPLRSIMLSNADKNVISHLKYHKGKNHGQEIDVLVNELGFEIKEDDKQFLKIVCAVLDANAFEVITGNEQNQSSLREVLEKRLKV</sequence>
<evidence type="ECO:0000313" key="2">
    <source>
        <dbReference type="Proteomes" id="UP001159042"/>
    </source>
</evidence>
<dbReference type="PANTHER" id="PTHR46455">
    <property type="entry name" value="SET AND MYND DOMAIN CONTAINING, ARTHROPOD-SPECIFIC, MEMBER 4, ISOFORM A"/>
    <property type="match status" value="1"/>
</dbReference>
<dbReference type="Proteomes" id="UP001159042">
    <property type="component" value="Unassembled WGS sequence"/>
</dbReference>
<evidence type="ECO:0000313" key="1">
    <source>
        <dbReference type="EMBL" id="KAJ8918186.1"/>
    </source>
</evidence>
<organism evidence="1 2">
    <name type="scientific">Exocentrus adspersus</name>
    <dbReference type="NCBI Taxonomy" id="1586481"/>
    <lineage>
        <taxon>Eukaryota</taxon>
        <taxon>Metazoa</taxon>
        <taxon>Ecdysozoa</taxon>
        <taxon>Arthropoda</taxon>
        <taxon>Hexapoda</taxon>
        <taxon>Insecta</taxon>
        <taxon>Pterygota</taxon>
        <taxon>Neoptera</taxon>
        <taxon>Endopterygota</taxon>
        <taxon>Coleoptera</taxon>
        <taxon>Polyphaga</taxon>
        <taxon>Cucujiformia</taxon>
        <taxon>Chrysomeloidea</taxon>
        <taxon>Cerambycidae</taxon>
        <taxon>Lamiinae</taxon>
        <taxon>Acanthocinini</taxon>
        <taxon>Exocentrus</taxon>
    </lineage>
</organism>
<reference evidence="1 2" key="1">
    <citation type="journal article" date="2023" name="Insect Mol. Biol.">
        <title>Genome sequencing provides insights into the evolution of gene families encoding plant cell wall-degrading enzymes in longhorned beetles.</title>
        <authorList>
            <person name="Shin N.R."/>
            <person name="Okamura Y."/>
            <person name="Kirsch R."/>
            <person name="Pauchet Y."/>
        </authorList>
    </citation>
    <scope>NUCLEOTIDE SEQUENCE [LARGE SCALE GENOMIC DNA]</scope>
    <source>
        <strain evidence="1">EAD_L_NR</strain>
    </source>
</reference>
<gene>
    <name evidence="1" type="ORF">NQ315_014052</name>
</gene>
<dbReference type="PANTHER" id="PTHR46455:SF3">
    <property type="entry name" value="SET AND MYND DOMAIN CONTAINING, ARTHROPOD-SPECIFIC, MEMBER 9, ISOFORM A-RELATED"/>
    <property type="match status" value="1"/>
</dbReference>
<dbReference type="SUPFAM" id="SSF82199">
    <property type="entry name" value="SET domain"/>
    <property type="match status" value="1"/>
</dbReference>
<protein>
    <submittedName>
        <fullName evidence="1">Uncharacterized protein</fullName>
    </submittedName>
</protein>
<dbReference type="AlphaFoldDB" id="A0AAV8VWC2"/>
<dbReference type="InterPro" id="IPR046341">
    <property type="entry name" value="SET_dom_sf"/>
</dbReference>
<dbReference type="EMBL" id="JANEYG010000027">
    <property type="protein sequence ID" value="KAJ8918186.1"/>
    <property type="molecule type" value="Genomic_DNA"/>
</dbReference>
<accession>A0AAV8VWC2</accession>